<dbReference type="GO" id="GO:0003729">
    <property type="term" value="F:mRNA binding"/>
    <property type="evidence" value="ECO:0007669"/>
    <property type="project" value="TreeGrafter"/>
</dbReference>
<gene>
    <name evidence="4" type="primary">CLUH</name>
</gene>
<dbReference type="Pfam" id="PF12807">
    <property type="entry name" value="eIF3_p135"/>
    <property type="match status" value="1"/>
</dbReference>
<dbReference type="GO" id="GO:0048312">
    <property type="term" value="P:intracellular distribution of mitochondria"/>
    <property type="evidence" value="ECO:0007669"/>
    <property type="project" value="TreeGrafter"/>
</dbReference>
<evidence type="ECO:0000256" key="2">
    <source>
        <dbReference type="SAM" id="MobiDB-lite"/>
    </source>
</evidence>
<dbReference type="PROSITE" id="PS51823">
    <property type="entry name" value="CLU"/>
    <property type="match status" value="1"/>
</dbReference>
<dbReference type="CDD" id="cd15466">
    <property type="entry name" value="CLU-central"/>
    <property type="match status" value="1"/>
</dbReference>
<dbReference type="PANTHER" id="PTHR12601">
    <property type="entry name" value="EUKARYOTIC TRANSLATION INITIATION FACTOR 3 SUBUNIT EIF-3"/>
    <property type="match status" value="1"/>
</dbReference>
<evidence type="ECO:0000313" key="4">
    <source>
        <dbReference type="Ensembl" id="ENSSPAP00000012122.1"/>
    </source>
</evidence>
<dbReference type="Pfam" id="PF15044">
    <property type="entry name" value="CLU_N"/>
    <property type="match status" value="1"/>
</dbReference>
<proteinExistence type="predicted"/>
<dbReference type="InterPro" id="IPR025697">
    <property type="entry name" value="CLU_dom"/>
</dbReference>
<feature type="region of interest" description="Disordered" evidence="2">
    <location>
        <begin position="38"/>
        <end position="60"/>
    </location>
</feature>
<dbReference type="GeneTree" id="ENSGT00390000012485"/>
<evidence type="ECO:0000256" key="1">
    <source>
        <dbReference type="ARBA" id="ARBA00022490"/>
    </source>
</evidence>
<dbReference type="STRING" id="144197.ENSSPAP00000012122"/>
<organism evidence="4">
    <name type="scientific">Stegastes partitus</name>
    <name type="common">bicolor damselfish</name>
    <dbReference type="NCBI Taxonomy" id="144197"/>
    <lineage>
        <taxon>Eukaryota</taxon>
        <taxon>Metazoa</taxon>
        <taxon>Chordata</taxon>
        <taxon>Craniata</taxon>
        <taxon>Vertebrata</taxon>
        <taxon>Euteleostomi</taxon>
        <taxon>Actinopterygii</taxon>
        <taxon>Neopterygii</taxon>
        <taxon>Teleostei</taxon>
        <taxon>Neoteleostei</taxon>
        <taxon>Acanthomorphata</taxon>
        <taxon>Ovalentaria</taxon>
        <taxon>Pomacentridae</taxon>
        <taxon>Stegastes</taxon>
    </lineage>
</organism>
<dbReference type="InterPro" id="IPR011990">
    <property type="entry name" value="TPR-like_helical_dom_sf"/>
</dbReference>
<dbReference type="SUPFAM" id="SSF103107">
    <property type="entry name" value="Hypothetical protein c14orf129, hspc210"/>
    <property type="match status" value="1"/>
</dbReference>
<sequence>MGAASVESDQTANEKDDINICPEGNQLFTPCFCLLSTVPPSQTEESPEDDPSEKSDDDKRQQLKDIVELQETSFTVRIQPPGAESFELQVSGQMLVAELHQVLMDHEVTCHRTCFSLQLGGIALDGLAELHSIQGIQDGALVKVVEDSYSVRDARLHLRHVRDLLRSLDPADAYNAVNCSSLSYLTFYTRDKDSENVGKRKASERSVDCSPPDYILPGCRDRLLTPLQPVRDDRKPLQCLRVLTMSSWNPPPGNRKMHGDLMYLNVLTMEDRELNITSSTRGFYLNQSTAFNFNPKPAAPKILCHSLVELLNQVSPAFRKNFTALQKKRVQQHPYERIAAPFQVFAWVAPHGDHSLDCVRAEETHTSRMGQDEQTAGQSRDWNEELQGCRELPRSCLQERLHRQRSIFKTNSDFVAAATRGAVAVIDGNVMPLNPGESPHMQMFVWNNLFFSLGFDISEHYRPLGGNTAAHAAAICDLRGAQAYASVDIEGLHTLGTAVVDYRGIRVIAQTIVPGILEKNHEQSIVYGSNDNGKTVFSHPRFLELLDKTSKPLRVQRHQVLDHNNAPLDLCSGMETIGILGNDGRAYILDLLRTFPPDLNFQFSEKEEMREDVPKECQSFGFPRLHHHSLASLRPELIEAFVQHRYQIFVKMVSQELSQPEEQEEAKEHIKEPVCEMRKLFESQKRSVILKACKAVGSASDCCFDIRFNRNICSPGVRFSSECVEEVQRQRRLLWDAAAFLLSNQIPALRDCLDHTAVPMDGATLTSVLHQRGVNVRYLGTLLRELDKLEERERLSHIQRISISEVIIRSAKHIFRTYLQNVEPAAFSAAVSHFLNCLLSSSSNFPDSCSDELLSRRRSRRRRSHGSRVTSLTDSVWARLTSTELWGKIRAEAQDYYHHTIDRCVESIDAVIEKHNLQRLSLLREMAIKTGIQLREYVFESRHRPVFGEEDVINMFPVVKHLELTSPDATRLVQQAQLAVQQGLLKDGYELISQALTLFSSICGVLYEDVCMCLRLLGRLSYILGENALSHQEKAVMSTERIQGIDHPQTIQDYTYLALYCFAGGQHSTSLQLLYRARYLTLLVSGDDHPQVALLDSMLGLVLHGLMEYELSLKFLQNALILTSKYHGATSLKHAHSHHLLATVYESKGEFRSALQHEKEAYSIYKSQVGENHDNTKESSEYLKSLTQQAVILQKAINHIYSNTPSACTPPPKFSTPSLPTILQQLNLTCGIILIPLRTCTEVVVVKPSRTFG</sequence>
<dbReference type="SUPFAM" id="SSF48452">
    <property type="entry name" value="TPR-like"/>
    <property type="match status" value="1"/>
</dbReference>
<dbReference type="Gene3D" id="3.30.2280.10">
    <property type="entry name" value="Hypothetical protein (hspc210)"/>
    <property type="match status" value="1"/>
</dbReference>
<dbReference type="FunFam" id="1.25.40.10:FF:000099">
    <property type="entry name" value="Clustered mitochondria protein homolog"/>
    <property type="match status" value="1"/>
</dbReference>
<dbReference type="Gene3D" id="1.25.40.10">
    <property type="entry name" value="Tetratricopeptide repeat domain"/>
    <property type="match status" value="1"/>
</dbReference>
<dbReference type="InterPro" id="IPR028275">
    <property type="entry name" value="CLU_N"/>
</dbReference>
<accession>A0A3B5AEX8</accession>
<dbReference type="FunFam" id="3.30.2280.10:FF:000002">
    <property type="entry name" value="Clustered mitochondria protein homolog"/>
    <property type="match status" value="1"/>
</dbReference>
<feature type="domain" description="Clu" evidence="3">
    <location>
        <begin position="360"/>
        <end position="602"/>
    </location>
</feature>
<dbReference type="GO" id="GO:0005737">
    <property type="term" value="C:cytoplasm"/>
    <property type="evidence" value="ECO:0007669"/>
    <property type="project" value="TreeGrafter"/>
</dbReference>
<dbReference type="InterPro" id="IPR023231">
    <property type="entry name" value="GSKIP_dom_sf"/>
</dbReference>
<dbReference type="PANTHER" id="PTHR12601:SF10">
    <property type="entry name" value="CLUSTERED MITOCHONDRIA PROTEIN HOMOLOG"/>
    <property type="match status" value="1"/>
</dbReference>
<name>A0A3B5AEX8_9TELE</name>
<dbReference type="InterPro" id="IPR027523">
    <property type="entry name" value="CLU_prot"/>
</dbReference>
<evidence type="ECO:0000259" key="3">
    <source>
        <dbReference type="PROSITE" id="PS51823"/>
    </source>
</evidence>
<keyword evidence="1" id="KW-0963">Cytoplasm</keyword>
<protein>
    <submittedName>
        <fullName evidence="4">Clustered mitochondria protein homolog</fullName>
    </submittedName>
</protein>
<dbReference type="Pfam" id="PF13424">
    <property type="entry name" value="TPR_12"/>
    <property type="match status" value="1"/>
</dbReference>
<dbReference type="Ensembl" id="ENSSPAT00000012328.1">
    <property type="protein sequence ID" value="ENSSPAP00000012122.1"/>
    <property type="gene ID" value="ENSSPAG00000009014.1"/>
</dbReference>
<dbReference type="InterPro" id="IPR033646">
    <property type="entry name" value="CLU-central"/>
</dbReference>
<dbReference type="Pfam" id="PF13236">
    <property type="entry name" value="CLU"/>
    <property type="match status" value="1"/>
</dbReference>
<dbReference type="AlphaFoldDB" id="A0A3B5AEX8"/>
<reference evidence="4" key="1">
    <citation type="submission" date="2023-09" db="UniProtKB">
        <authorList>
            <consortium name="Ensembl"/>
        </authorList>
    </citation>
    <scope>IDENTIFICATION</scope>
</reference>